<dbReference type="EMBL" id="PNCK01000006">
    <property type="protein sequence ID" value="TMP46594.1"/>
    <property type="molecule type" value="Genomic_DNA"/>
</dbReference>
<reference evidence="5" key="2">
    <citation type="submission" date="2019-06" db="EMBL/GenBank/DDBJ databases">
        <title>Co-occurence of chitin degradation, pigmentation and bioactivity in marine Pseudoalteromonas.</title>
        <authorList>
            <person name="Sonnenschein E.C."/>
            <person name="Bech P.K."/>
        </authorList>
    </citation>
    <scope>NUCLEOTIDE SEQUENCE [LARGE SCALE GENOMIC DNA]</scope>
    <source>
        <strain evidence="5">S2231</strain>
    </source>
</reference>
<name>A0A5S3XMW5_9GAMM</name>
<comment type="caution">
    <text evidence="3">The sequence shown here is derived from an EMBL/GenBank/DDBJ whole genome shotgun (WGS) entry which is preliminary data.</text>
</comment>
<reference evidence="4 5" key="1">
    <citation type="submission" date="2017-12" db="EMBL/GenBank/DDBJ databases">
        <authorList>
            <person name="Paulsen S."/>
            <person name="Gram L.K."/>
        </authorList>
    </citation>
    <scope>NUCLEOTIDE SEQUENCE [LARGE SCALE GENOMIC DNA]</scope>
    <source>
        <strain evidence="3 5">S2231</strain>
        <strain evidence="2 4">S2233</strain>
    </source>
</reference>
<feature type="chain" id="PRO_5024292539" description="DUF5723 domain-containing protein" evidence="1">
    <location>
        <begin position="21"/>
        <end position="357"/>
    </location>
</feature>
<dbReference type="Proteomes" id="UP000305730">
    <property type="component" value="Unassembled WGS sequence"/>
</dbReference>
<evidence type="ECO:0000313" key="4">
    <source>
        <dbReference type="Proteomes" id="UP000305730"/>
    </source>
</evidence>
<organism evidence="3 5">
    <name type="scientific">Pseudoalteromonas citrea</name>
    <dbReference type="NCBI Taxonomy" id="43655"/>
    <lineage>
        <taxon>Bacteria</taxon>
        <taxon>Pseudomonadati</taxon>
        <taxon>Pseudomonadota</taxon>
        <taxon>Gammaproteobacteria</taxon>
        <taxon>Alteromonadales</taxon>
        <taxon>Pseudoalteromonadaceae</taxon>
        <taxon>Pseudoalteromonas</taxon>
    </lineage>
</organism>
<proteinExistence type="predicted"/>
<dbReference type="EMBL" id="PNCL01000068">
    <property type="protein sequence ID" value="TMP57615.1"/>
    <property type="molecule type" value="Genomic_DNA"/>
</dbReference>
<gene>
    <name evidence="3" type="ORF">CWB96_13425</name>
    <name evidence="2" type="ORF">CWB97_01655</name>
</gene>
<dbReference type="OrthoDB" id="5734723at2"/>
<evidence type="ECO:0000313" key="2">
    <source>
        <dbReference type="EMBL" id="TMP46594.1"/>
    </source>
</evidence>
<keyword evidence="4" id="KW-1185">Reference proteome</keyword>
<accession>A0A5S3XMW5</accession>
<keyword evidence="1" id="KW-0732">Signal</keyword>
<sequence length="357" mass="40710">MSKYIIFPYVGLFLPLFSNASTLSTNFFSHSHSNIAPIKQIIDDDWLEPPSPDADIGFSQSLLEVKLDYNGYSLSSLNRLDYFLTANYDTALAYYQNSRDIPLNSHKPYSISLNFHEQKSRGIAFGYAIDRQAWQASFQLSYWDVVKFRNSNLNGSITGNNTNEILGELTLDENYTHKNFLKRPNERSWNTSGYGYSANIAFEYIASDTFTLSLKASDLFNRFKYKMIGNTQAEINTKGSFVDNEGFSSFRPLLSGIESERSFSKALPISLNFGAKYTASNIDYLFDFYRRANTSFYLVGAQYRAKHATIGIKYDIQNQVPELSLSTEWLNLLIALDTLDFKSAYNIKLGLNLNLHF</sequence>
<reference evidence="3" key="3">
    <citation type="submission" date="2019-09" db="EMBL/GenBank/DDBJ databases">
        <title>Co-occurence of chitin degradation, pigmentation and bioactivity in marine Pseudoalteromonas.</title>
        <authorList>
            <person name="Sonnenschein E.C."/>
            <person name="Bech P.K."/>
        </authorList>
    </citation>
    <scope>NUCLEOTIDE SEQUENCE</scope>
    <source>
        <strain evidence="3">S2231</strain>
        <strain evidence="2 4">S2233</strain>
    </source>
</reference>
<protein>
    <recommendedName>
        <fullName evidence="6">DUF5723 domain-containing protein</fullName>
    </recommendedName>
</protein>
<feature type="signal peptide" evidence="1">
    <location>
        <begin position="1"/>
        <end position="20"/>
    </location>
</feature>
<evidence type="ECO:0000256" key="1">
    <source>
        <dbReference type="SAM" id="SignalP"/>
    </source>
</evidence>
<dbReference type="AlphaFoldDB" id="A0A5S3XMW5"/>
<dbReference type="Proteomes" id="UP000307706">
    <property type="component" value="Unassembled WGS sequence"/>
</dbReference>
<dbReference type="RefSeq" id="WP_138594478.1">
    <property type="nucleotide sequence ID" value="NZ_PNCK01000006.1"/>
</dbReference>
<evidence type="ECO:0000313" key="5">
    <source>
        <dbReference type="Proteomes" id="UP000307706"/>
    </source>
</evidence>
<evidence type="ECO:0008006" key="6">
    <source>
        <dbReference type="Google" id="ProtNLM"/>
    </source>
</evidence>
<evidence type="ECO:0000313" key="3">
    <source>
        <dbReference type="EMBL" id="TMP57615.1"/>
    </source>
</evidence>